<dbReference type="CDD" id="cd00303">
    <property type="entry name" value="retropepsin_like"/>
    <property type="match status" value="1"/>
</dbReference>
<dbReference type="PROSITE" id="PS50878">
    <property type="entry name" value="RT_POL"/>
    <property type="match status" value="1"/>
</dbReference>
<accession>A0AAF5DKP4</accession>
<keyword evidence="6" id="KW-0064">Aspartyl protease</keyword>
<dbReference type="GO" id="GO:0006508">
    <property type="term" value="P:proteolysis"/>
    <property type="evidence" value="ECO:0007669"/>
    <property type="project" value="UniProtKB-KW"/>
</dbReference>
<feature type="domain" description="Reverse transcriptase" evidence="13">
    <location>
        <begin position="493"/>
        <end position="679"/>
    </location>
</feature>
<dbReference type="Pfam" id="PF00078">
    <property type="entry name" value="RVT_1"/>
    <property type="match status" value="1"/>
</dbReference>
<keyword evidence="3" id="KW-0808">Transferase</keyword>
<keyword evidence="8" id="KW-0238">DNA-binding</keyword>
<dbReference type="EC" id="2.7.7.49" evidence="1"/>
<dbReference type="InterPro" id="IPR043128">
    <property type="entry name" value="Rev_trsase/Diguanyl_cyclase"/>
</dbReference>
<dbReference type="GO" id="GO:0042575">
    <property type="term" value="C:DNA polymerase complex"/>
    <property type="evidence" value="ECO:0007669"/>
    <property type="project" value="UniProtKB-ARBA"/>
</dbReference>
<keyword evidence="10" id="KW-0862">Zinc</keyword>
<reference evidence="16" key="1">
    <citation type="submission" date="2024-02" db="UniProtKB">
        <authorList>
            <consortium name="WormBaseParasite"/>
        </authorList>
    </citation>
    <scope>IDENTIFICATION</scope>
</reference>
<dbReference type="GO" id="GO:0003677">
    <property type="term" value="F:DNA binding"/>
    <property type="evidence" value="ECO:0007669"/>
    <property type="project" value="UniProtKB-KW"/>
</dbReference>
<sequence>SKKLMERSLEEVSDNDSSITSDRGDVSAIENIVVEEKRRPLAMSSWNQWKKFDPAIQAFSEYVEELEQLFLIDEVEEVKKKPILMLKLDGSVREYVNLYFKDNSRTTYASIKKVLMEKYDGSRVRNEYRLKARDHRIVLEDLYNSILAYVDYVKKGSVVKDPEEVRCTVKEKLIEKLIFKPMLSQRVNDRFDYYDGYEELALDIDTYWKGFQKSNRRQDHRRSSNRSFSPKEPNHKAKVRCYLCKNMGHYASECKNRTGNQLSIDKDRDKDGVNVGMHLPDKEPSTCNNNTNDELIVVPLSIENKEVLALLDSGCVTNLISSNKFAEICLANDKEIRLHPYDKTLVGAFGQNVKAEGWCEVQIGYNDEKVTSTIVVVRSLKNYDMLMGIGLIKKLNLMNISCLDSLKKKVPDEIVVGNVGTTCVSNKEIIKRIKVSFDKVDDVISQGPTDIGRFVDTVPRIVWKKDVVRKFYPYRYPNHLWNIGKNLLEDMLRSDILEVGSARYIHNVIIVRKHGDHDSGVDMNKLYRAVVDLRPTNAMVERVDFGSIQIEDFILLKENYNYFCSIDLTQCFHQFELSEGDREYFGVSFPNMPTMRYKRLPMGFANSPSILRQLLEKRVPPNIVKFYYDDGFKGTSGSLEDHVKSVELILRHLHKANLKINLDKSILCAESLEVLGHSISRMGTSPSERAVKIMKSYKKPVSVESIRKFLGFISYYRKYIPGLSSLLKPILYLLKKDVKFEWSDEANVNFERIRQILIEKPLLGIERSDLPLLVYTDASTYAFGGVLMQKQDGRKVPLLYWSSGRKYYKRVRSACFLEMQSVIMFYRSNKHRLLGKNEIVWYVDNSPAVAILRKGYTDNEQFLAWIMELPIQIQFHHIEGSRNVVADYLSREIDVVKLEDTDVIDVCLVDEEIPVKRGRGRPRKKVTVVEENLKFSSEEGKESKKVGKKRGRKRKVEKFTSSNDDVDETHWKDYGMFSLNDFKELNESDYEFVKVNKLKLINDFYYKDSKDVKDWKLLYIPMNKQDEVIKYVHEHPAITAHGGIEQTLMRLKKVCIFKEMKEKVEHIVKNCEICILRKHPAHLAIKPKLHSWKVPEGVWKRVHCDILGPLELTSSGNKYIVTMVCGLSKFVILSALQHITAEDIGNLLVEKVFPSFGVFDLLVTDCGLPFKNELMEKLSAKYGFQMHFTSANTHNSNGQVERIHRIINEKLVLNNKVSEWDLYLPELQRILNLNIHGVTGFSPFFLMFGRSDDKVGDLSVIMNSKLCKDDILRLLLNINQLDMMESARNIGRRNIYNERAFERRGVPNNKQVNIGDKVMMETYYDKYKKAYMGPFEIIDTKEENVVIVKSLVDKLMMPFKVHVSQLKFCETQNLREEDIFFDVCVNEWKLHIKQSHYGNDNIFIGKCLIDSCLNKDTKNAKEIKTGQLSFQNNTDEILDNNSVSLTASEEIQVDNDLNIDNEEFESKTSCNDINKTYMQQLTYTGRRKCYKNSNSKDKVLSFAETNLLKKINLSKEDIKYVDLDSDERVSRFITSDPVLIDDEIKKIKEKKLYAVNVSKVVENFCIRNELNFDNGEKDIVLYMDKIQLRNLLKASASYSYIMNISFKILHFKTATSSKLTSICPLGFSIATTTKMEKYKKLVSTILRIINKCKISINNVKHRLKIKHVAGDNYMLGYFFQTDISLKSISSNSCRLSNDSEYLRSESTNPNISLELNYTVDILHDIEEKSLNEIQIITSSHGLTDEDIHKLEKNIDIYFNVRPILIHENYDIAIKEHIILHYGKVFRKIRTDFTVFSSKRFESYNKLIKNLFATSVNYRNIFYSCARRAMTLENCYNLIKSKI</sequence>
<dbReference type="InterPro" id="IPR036875">
    <property type="entry name" value="Znf_CCHC_sf"/>
</dbReference>
<dbReference type="FunFam" id="3.30.70.270:FF:000020">
    <property type="entry name" value="Transposon Tf2-6 polyprotein-like Protein"/>
    <property type="match status" value="1"/>
</dbReference>
<evidence type="ECO:0000256" key="1">
    <source>
        <dbReference type="ARBA" id="ARBA00012493"/>
    </source>
</evidence>
<evidence type="ECO:0000256" key="4">
    <source>
        <dbReference type="ARBA" id="ARBA00022695"/>
    </source>
</evidence>
<evidence type="ECO:0000256" key="9">
    <source>
        <dbReference type="ARBA" id="ARBA00023268"/>
    </source>
</evidence>
<dbReference type="AlphaFoldDB" id="A0AAF5DKP4"/>
<dbReference type="Gene3D" id="3.30.70.270">
    <property type="match status" value="2"/>
</dbReference>
<feature type="domain" description="Integrase catalytic" evidence="14">
    <location>
        <begin position="1091"/>
        <end position="1251"/>
    </location>
</feature>
<evidence type="ECO:0000313" key="15">
    <source>
        <dbReference type="Proteomes" id="UP000035681"/>
    </source>
</evidence>
<dbReference type="Pfam" id="PF17921">
    <property type="entry name" value="Integrase_H2C2"/>
    <property type="match status" value="1"/>
</dbReference>
<feature type="compositionally biased region" description="Basic and acidic residues" evidence="11">
    <location>
        <begin position="1"/>
        <end position="10"/>
    </location>
</feature>
<dbReference type="InterPro" id="IPR000477">
    <property type="entry name" value="RT_dom"/>
</dbReference>
<organism evidence="15 16">
    <name type="scientific">Strongyloides stercoralis</name>
    <name type="common">Threadworm</name>
    <dbReference type="NCBI Taxonomy" id="6248"/>
    <lineage>
        <taxon>Eukaryota</taxon>
        <taxon>Metazoa</taxon>
        <taxon>Ecdysozoa</taxon>
        <taxon>Nematoda</taxon>
        <taxon>Chromadorea</taxon>
        <taxon>Rhabditida</taxon>
        <taxon>Tylenchina</taxon>
        <taxon>Panagrolaimomorpha</taxon>
        <taxon>Strongyloidoidea</taxon>
        <taxon>Strongyloididae</taxon>
        <taxon>Strongyloides</taxon>
    </lineage>
</organism>
<dbReference type="WBParaSite" id="TCONS_00014085.p1">
    <property type="protein sequence ID" value="TCONS_00014085.p1"/>
    <property type="gene ID" value="XLOC_009275"/>
</dbReference>
<keyword evidence="2" id="KW-0645">Protease</keyword>
<dbReference type="GO" id="GO:0004190">
    <property type="term" value="F:aspartic-type endopeptidase activity"/>
    <property type="evidence" value="ECO:0007669"/>
    <property type="project" value="UniProtKB-KW"/>
</dbReference>
<dbReference type="GO" id="GO:0008270">
    <property type="term" value="F:zinc ion binding"/>
    <property type="evidence" value="ECO:0007669"/>
    <property type="project" value="UniProtKB-KW"/>
</dbReference>
<evidence type="ECO:0000256" key="7">
    <source>
        <dbReference type="ARBA" id="ARBA00022759"/>
    </source>
</evidence>
<evidence type="ECO:0000256" key="11">
    <source>
        <dbReference type="SAM" id="MobiDB-lite"/>
    </source>
</evidence>
<keyword evidence="4" id="KW-0548">Nucleotidyltransferase</keyword>
<dbReference type="PANTHER" id="PTHR37984">
    <property type="entry name" value="PROTEIN CBG26694"/>
    <property type="match status" value="1"/>
</dbReference>
<dbReference type="SUPFAM" id="SSF50630">
    <property type="entry name" value="Acid proteases"/>
    <property type="match status" value="1"/>
</dbReference>
<dbReference type="InterPro" id="IPR036397">
    <property type="entry name" value="RNaseH_sf"/>
</dbReference>
<evidence type="ECO:0000259" key="14">
    <source>
        <dbReference type="PROSITE" id="PS50994"/>
    </source>
</evidence>
<dbReference type="PROSITE" id="PS50158">
    <property type="entry name" value="ZF_CCHC"/>
    <property type="match status" value="1"/>
</dbReference>
<evidence type="ECO:0000256" key="5">
    <source>
        <dbReference type="ARBA" id="ARBA00022722"/>
    </source>
</evidence>
<dbReference type="GO" id="GO:0004519">
    <property type="term" value="F:endonuclease activity"/>
    <property type="evidence" value="ECO:0007669"/>
    <property type="project" value="UniProtKB-KW"/>
</dbReference>
<dbReference type="SUPFAM" id="SSF57756">
    <property type="entry name" value="Retrovirus zinc finger-like domains"/>
    <property type="match status" value="1"/>
</dbReference>
<evidence type="ECO:0000256" key="3">
    <source>
        <dbReference type="ARBA" id="ARBA00022679"/>
    </source>
</evidence>
<dbReference type="Proteomes" id="UP000035681">
    <property type="component" value="Unplaced"/>
</dbReference>
<dbReference type="SMART" id="SM00343">
    <property type="entry name" value="ZnF_C2HC"/>
    <property type="match status" value="1"/>
</dbReference>
<evidence type="ECO:0000259" key="12">
    <source>
        <dbReference type="PROSITE" id="PS50158"/>
    </source>
</evidence>
<dbReference type="SUPFAM" id="SSF56672">
    <property type="entry name" value="DNA/RNA polymerases"/>
    <property type="match status" value="1"/>
</dbReference>
<name>A0AAF5DKP4_STRER</name>
<evidence type="ECO:0000256" key="2">
    <source>
        <dbReference type="ARBA" id="ARBA00022670"/>
    </source>
</evidence>
<dbReference type="PROSITE" id="PS50994">
    <property type="entry name" value="INTEGRASE"/>
    <property type="match status" value="1"/>
</dbReference>
<dbReference type="InterPro" id="IPR001878">
    <property type="entry name" value="Znf_CCHC"/>
</dbReference>
<evidence type="ECO:0000313" key="16">
    <source>
        <dbReference type="WBParaSite" id="TCONS_00014085.p1"/>
    </source>
</evidence>
<dbReference type="Gene3D" id="1.10.340.70">
    <property type="match status" value="1"/>
</dbReference>
<dbReference type="Gene3D" id="2.40.70.10">
    <property type="entry name" value="Acid Proteases"/>
    <property type="match status" value="1"/>
</dbReference>
<feature type="domain" description="CCHC-type" evidence="12">
    <location>
        <begin position="240"/>
        <end position="256"/>
    </location>
</feature>
<dbReference type="GO" id="GO:0003964">
    <property type="term" value="F:RNA-directed DNA polymerase activity"/>
    <property type="evidence" value="ECO:0007669"/>
    <property type="project" value="UniProtKB-EC"/>
</dbReference>
<evidence type="ECO:0000259" key="13">
    <source>
        <dbReference type="PROSITE" id="PS50878"/>
    </source>
</evidence>
<protein>
    <recommendedName>
        <fullName evidence="1">RNA-directed DNA polymerase</fullName>
        <ecNumber evidence="1">2.7.7.49</ecNumber>
    </recommendedName>
</protein>
<keyword evidence="7" id="KW-0378">Hydrolase</keyword>
<dbReference type="Gene3D" id="3.30.420.10">
    <property type="entry name" value="Ribonuclease H-like superfamily/Ribonuclease H"/>
    <property type="match status" value="1"/>
</dbReference>
<dbReference type="Pfam" id="PF17919">
    <property type="entry name" value="RT_RNaseH_2"/>
    <property type="match status" value="1"/>
</dbReference>
<dbReference type="CDD" id="cd01647">
    <property type="entry name" value="RT_LTR"/>
    <property type="match status" value="1"/>
</dbReference>
<keyword evidence="10" id="KW-0479">Metal-binding</keyword>
<keyword evidence="15" id="KW-1185">Reference proteome</keyword>
<proteinExistence type="predicted"/>
<dbReference type="InterPro" id="IPR041577">
    <property type="entry name" value="RT_RNaseH_2"/>
</dbReference>
<keyword evidence="5" id="KW-0540">Nuclease</keyword>
<dbReference type="InterPro" id="IPR043502">
    <property type="entry name" value="DNA/RNA_pol_sf"/>
</dbReference>
<evidence type="ECO:0000256" key="6">
    <source>
        <dbReference type="ARBA" id="ARBA00022750"/>
    </source>
</evidence>
<dbReference type="GO" id="GO:0019899">
    <property type="term" value="F:enzyme binding"/>
    <property type="evidence" value="ECO:0007669"/>
    <property type="project" value="UniProtKB-ARBA"/>
</dbReference>
<dbReference type="Gene3D" id="3.10.10.10">
    <property type="entry name" value="HIV Type 1 Reverse Transcriptase, subunit A, domain 1"/>
    <property type="match status" value="1"/>
</dbReference>
<dbReference type="InterPro" id="IPR001584">
    <property type="entry name" value="Integrase_cat-core"/>
</dbReference>
<dbReference type="InterPro" id="IPR041588">
    <property type="entry name" value="Integrase_H2C2"/>
</dbReference>
<dbReference type="PANTHER" id="PTHR37984:SF5">
    <property type="entry name" value="PROTEIN NYNRIN-LIKE"/>
    <property type="match status" value="1"/>
</dbReference>
<dbReference type="InterPro" id="IPR050951">
    <property type="entry name" value="Retrovirus_Pol_polyprotein"/>
</dbReference>
<dbReference type="InterPro" id="IPR012337">
    <property type="entry name" value="RNaseH-like_sf"/>
</dbReference>
<keyword evidence="9" id="KW-0511">Multifunctional enzyme</keyword>
<keyword evidence="7" id="KW-0255">Endonuclease</keyword>
<keyword evidence="10" id="KW-0863">Zinc-finger</keyword>
<dbReference type="GO" id="GO:0015074">
    <property type="term" value="P:DNA integration"/>
    <property type="evidence" value="ECO:0007669"/>
    <property type="project" value="InterPro"/>
</dbReference>
<dbReference type="InterPro" id="IPR021109">
    <property type="entry name" value="Peptidase_aspartic_dom_sf"/>
</dbReference>
<evidence type="ECO:0000256" key="10">
    <source>
        <dbReference type="PROSITE-ProRule" id="PRU00047"/>
    </source>
</evidence>
<feature type="region of interest" description="Disordered" evidence="11">
    <location>
        <begin position="1"/>
        <end position="22"/>
    </location>
</feature>
<dbReference type="SUPFAM" id="SSF53098">
    <property type="entry name" value="Ribonuclease H-like"/>
    <property type="match status" value="1"/>
</dbReference>
<evidence type="ECO:0000256" key="8">
    <source>
        <dbReference type="ARBA" id="ARBA00023125"/>
    </source>
</evidence>